<reference evidence="2 3" key="1">
    <citation type="journal article" date="2015" name="Nature">
        <title>rRNA introns, odd ribosomes, and small enigmatic genomes across a large radiation of phyla.</title>
        <authorList>
            <person name="Brown C.T."/>
            <person name="Hug L.A."/>
            <person name="Thomas B.C."/>
            <person name="Sharon I."/>
            <person name="Castelle C.J."/>
            <person name="Singh A."/>
            <person name="Wilkins M.J."/>
            <person name="Williams K.H."/>
            <person name="Banfield J.F."/>
        </authorList>
    </citation>
    <scope>NUCLEOTIDE SEQUENCE [LARGE SCALE GENOMIC DNA]</scope>
</reference>
<dbReference type="EMBL" id="LCAW01000020">
    <property type="protein sequence ID" value="KKR98192.1"/>
    <property type="molecule type" value="Genomic_DNA"/>
</dbReference>
<evidence type="ECO:0000313" key="2">
    <source>
        <dbReference type="EMBL" id="KKR98192.1"/>
    </source>
</evidence>
<feature type="region of interest" description="Disordered" evidence="1">
    <location>
        <begin position="74"/>
        <end position="94"/>
    </location>
</feature>
<comment type="caution">
    <text evidence="2">The sequence shown here is derived from an EMBL/GenBank/DDBJ whole genome shotgun (WGS) entry which is preliminary data.</text>
</comment>
<evidence type="ECO:0000313" key="3">
    <source>
        <dbReference type="Proteomes" id="UP000033930"/>
    </source>
</evidence>
<evidence type="ECO:0000256" key="1">
    <source>
        <dbReference type="SAM" id="MobiDB-lite"/>
    </source>
</evidence>
<gene>
    <name evidence="2" type="ORF">UU50_C0020G0010</name>
</gene>
<name>A0A0G0YCZ6_9BACT</name>
<protein>
    <submittedName>
        <fullName evidence="2">Uncharacterized protein</fullName>
    </submittedName>
</protein>
<sequence length="165" mass="18384">MSRGSGNRTRGVGGIQDYHSEEPKATKDPVRSQLNIDVKHRISPSSPRLRMTHCRFVPRDGFFYPLNPLHPLSPKKNINTPSRRGVSGRGEYEGSRCRSWVGDNGCVYPLTHGYDLGIFGKMSGPVIATSAVEDEYEAEYGRDEVAHSHEKVEAYIVVGDEESHV</sequence>
<dbReference type="Proteomes" id="UP000033930">
    <property type="component" value="Unassembled WGS sequence"/>
</dbReference>
<feature type="compositionally biased region" description="Basic and acidic residues" evidence="1">
    <location>
        <begin position="18"/>
        <end position="30"/>
    </location>
</feature>
<dbReference type="AlphaFoldDB" id="A0A0G0YCZ6"/>
<feature type="region of interest" description="Disordered" evidence="1">
    <location>
        <begin position="1"/>
        <end position="31"/>
    </location>
</feature>
<organism evidence="2 3">
    <name type="scientific">Candidatus Uhrbacteria bacterium GW2011_GWC1_41_20</name>
    <dbReference type="NCBI Taxonomy" id="1618983"/>
    <lineage>
        <taxon>Bacteria</taxon>
        <taxon>Candidatus Uhriibacteriota</taxon>
    </lineage>
</organism>
<proteinExistence type="predicted"/>
<accession>A0A0G0YCZ6</accession>